<comment type="caution">
    <text evidence="1">The sequence shown here is derived from an EMBL/GenBank/DDBJ whole genome shotgun (WGS) entry which is preliminary data.</text>
</comment>
<proteinExistence type="predicted"/>
<sequence length="144" mass="16747">MIVDITEKYALKWFEQIKVKKKDLPDNFLKEEWAPLLQSFIRKNSIKFDNIESILILDKMLKKEVSKEEIYSISYCFGEIIKQNFGAEWDYSPEDGPFINNIAGSEKIALKPFVLVTKIVMNPDVLSLEYFFINIKSAVDGIKN</sequence>
<protein>
    <recommendedName>
        <fullName evidence="3">DUF3806 domain-containing protein</fullName>
    </recommendedName>
</protein>
<keyword evidence="2" id="KW-1185">Reference proteome</keyword>
<name>A0A163M6Z3_9BACL</name>
<dbReference type="AlphaFoldDB" id="A0A163M6Z3"/>
<evidence type="ECO:0008006" key="3">
    <source>
        <dbReference type="Google" id="ProtNLM"/>
    </source>
</evidence>
<dbReference type="EMBL" id="LWMH01000001">
    <property type="protein sequence ID" value="KZS48796.1"/>
    <property type="molecule type" value="Genomic_DNA"/>
</dbReference>
<accession>A0A163M6Z3</accession>
<evidence type="ECO:0000313" key="1">
    <source>
        <dbReference type="EMBL" id="KZS48796.1"/>
    </source>
</evidence>
<gene>
    <name evidence="1" type="ORF">AWU65_24090</name>
</gene>
<evidence type="ECO:0000313" key="2">
    <source>
        <dbReference type="Proteomes" id="UP000076796"/>
    </source>
</evidence>
<reference evidence="1" key="1">
    <citation type="journal article" date="2016" name="Genome Announc.">
        <title>Draft genomes of two strains of Paenibacillus glucanolyticus with capability to degrade lignocellulose.</title>
        <authorList>
            <person name="Mathews S.L."/>
            <person name="Pawlak J."/>
            <person name="Grunden A.M."/>
        </authorList>
    </citation>
    <scope>NUCLEOTIDE SEQUENCE [LARGE SCALE GENOMIC DNA]</scope>
    <source>
        <strain evidence="1">SLM1</strain>
    </source>
</reference>
<organism evidence="1 2">
    <name type="scientific">Paenibacillus glucanolyticus</name>
    <dbReference type="NCBI Taxonomy" id="59843"/>
    <lineage>
        <taxon>Bacteria</taxon>
        <taxon>Bacillati</taxon>
        <taxon>Bacillota</taxon>
        <taxon>Bacilli</taxon>
        <taxon>Bacillales</taxon>
        <taxon>Paenibacillaceae</taxon>
        <taxon>Paenibacillus</taxon>
    </lineage>
</organism>
<dbReference type="Proteomes" id="UP000076796">
    <property type="component" value="Unassembled WGS sequence"/>
</dbReference>